<organism evidence="2 3">
    <name type="scientific">Candidatus Nitrohelix vancouverensis</name>
    <dbReference type="NCBI Taxonomy" id="2705534"/>
    <lineage>
        <taxon>Bacteria</taxon>
        <taxon>Pseudomonadati</taxon>
        <taxon>Nitrospinota/Tectimicrobiota group</taxon>
        <taxon>Nitrospinota</taxon>
        <taxon>Nitrospinia</taxon>
        <taxon>Nitrospinales</taxon>
        <taxon>Nitrospinaceae</taxon>
        <taxon>Candidatus Nitrohelix</taxon>
    </lineage>
</organism>
<name>A0A7T0C140_9BACT</name>
<evidence type="ECO:0000256" key="1">
    <source>
        <dbReference type="SAM" id="Phobius"/>
    </source>
</evidence>
<reference evidence="3" key="1">
    <citation type="submission" date="2020-02" db="EMBL/GenBank/DDBJ databases">
        <title>Genomic and physiological characterization of two novel Nitrospinaceae genera.</title>
        <authorList>
            <person name="Mueller A.J."/>
            <person name="Jung M.-Y."/>
            <person name="Strachan C.R."/>
            <person name="Herbold C.W."/>
            <person name="Kirkegaard R.H."/>
            <person name="Daims H."/>
        </authorList>
    </citation>
    <scope>NUCLEOTIDE SEQUENCE [LARGE SCALE GENOMIC DNA]</scope>
</reference>
<dbReference type="EMBL" id="CP048620">
    <property type="protein sequence ID" value="QPJ64613.1"/>
    <property type="molecule type" value="Genomic_DNA"/>
</dbReference>
<accession>A0A7T0C140</accession>
<keyword evidence="1" id="KW-1133">Transmembrane helix</keyword>
<gene>
    <name evidence="2" type="ORF">G3M78_04090</name>
</gene>
<dbReference type="KEGG" id="nva:G3M78_04090"/>
<evidence type="ECO:0000313" key="2">
    <source>
        <dbReference type="EMBL" id="QPJ64613.1"/>
    </source>
</evidence>
<protein>
    <submittedName>
        <fullName evidence="2">Uncharacterized protein</fullName>
    </submittedName>
</protein>
<proteinExistence type="predicted"/>
<keyword evidence="1" id="KW-0472">Membrane</keyword>
<dbReference type="Proteomes" id="UP000594464">
    <property type="component" value="Chromosome"/>
</dbReference>
<keyword evidence="1" id="KW-0812">Transmembrane</keyword>
<evidence type="ECO:0000313" key="3">
    <source>
        <dbReference type="Proteomes" id="UP000594464"/>
    </source>
</evidence>
<dbReference type="AlphaFoldDB" id="A0A7T0C140"/>
<sequence>MSKVFYKRKSFWIIFMIFILALLYWNFLKEKEQAERQAYLDSQVFFFRDLYHIDVPKEYLWGIEGNKVRLRAAYPGMVPFTKETAHRFATKLPSESDRVSITLENVPPSNDPKDLFNNKNNPGRYTTENTIPRFPSIKKHPLPDGIKESDKITRYTRQTFESMDRYSGTFVITQDNDRLSTVTCILLSCIGKTTWNGDFKIEYMYLKKHFNNMVSLDESVFNLITSFNPKPIQKNKEN</sequence>
<feature type="transmembrane region" description="Helical" evidence="1">
    <location>
        <begin position="12"/>
        <end position="28"/>
    </location>
</feature>